<evidence type="ECO:0000313" key="3">
    <source>
        <dbReference type="EMBL" id="MUH36078.1"/>
    </source>
</evidence>
<dbReference type="Pfam" id="PF00582">
    <property type="entry name" value="Usp"/>
    <property type="match status" value="1"/>
</dbReference>
<protein>
    <submittedName>
        <fullName evidence="3">Universal stress protein</fullName>
    </submittedName>
</protein>
<dbReference type="PANTHER" id="PTHR46268">
    <property type="entry name" value="STRESS RESPONSE PROTEIN NHAX"/>
    <property type="match status" value="1"/>
</dbReference>
<dbReference type="InterPro" id="IPR006015">
    <property type="entry name" value="Universal_stress_UspA"/>
</dbReference>
<dbReference type="PANTHER" id="PTHR46268:SF22">
    <property type="entry name" value="SENSOR PROTEIN KDPD-RELATED"/>
    <property type="match status" value="1"/>
</dbReference>
<comment type="caution">
    <text evidence="3">The sequence shown here is derived from an EMBL/GenBank/DDBJ whole genome shotgun (WGS) entry which is preliminary data.</text>
</comment>
<evidence type="ECO:0000259" key="2">
    <source>
        <dbReference type="Pfam" id="PF00582"/>
    </source>
</evidence>
<evidence type="ECO:0000256" key="1">
    <source>
        <dbReference type="ARBA" id="ARBA00008791"/>
    </source>
</evidence>
<evidence type="ECO:0000313" key="4">
    <source>
        <dbReference type="Proteomes" id="UP000540519"/>
    </source>
</evidence>
<comment type="similarity">
    <text evidence="1">Belongs to the universal stress protein A family.</text>
</comment>
<dbReference type="CDD" id="cd00293">
    <property type="entry name" value="USP-like"/>
    <property type="match status" value="1"/>
</dbReference>
<dbReference type="Gene3D" id="3.40.50.12370">
    <property type="match status" value="1"/>
</dbReference>
<dbReference type="OrthoDB" id="9788959at2"/>
<accession>A0A7X3D212</accession>
<dbReference type="AlphaFoldDB" id="A0A7X3D212"/>
<sequence length="281" mass="32057">MLKVLLPTDFSENSRNAIDYALRFYEDTECTFFFLHTYTPAAYRIDYILGSPAQIGMGDNWQSETEDQMSEFCKDVSYASQNPKHRFITHIALESLLTEVLKVTAKEKIDMIVMGTQGATGAKSVFLGTKTVNVIKVAACPVLVVPNGCFYKVPKKVALVTNFKRNFSAEILAPVKCILTRFKTSMHIMHVNEEERLDSIQASNRNTLDAYLDIFKPKYHWMPNFSNKTKSIQVFVKELDIDLLTMVKNDHDFFEGLMREPIIKKISFSIEIPFLVIPVAD</sequence>
<dbReference type="InterPro" id="IPR006016">
    <property type="entry name" value="UspA"/>
</dbReference>
<organism evidence="3 4">
    <name type="scientific">Zobellia amurskyensis</name>
    <dbReference type="NCBI Taxonomy" id="248905"/>
    <lineage>
        <taxon>Bacteria</taxon>
        <taxon>Pseudomonadati</taxon>
        <taxon>Bacteroidota</taxon>
        <taxon>Flavobacteriia</taxon>
        <taxon>Flavobacteriales</taxon>
        <taxon>Flavobacteriaceae</taxon>
        <taxon>Zobellia</taxon>
    </lineage>
</organism>
<name>A0A7X3D212_9FLAO</name>
<keyword evidence="4" id="KW-1185">Reference proteome</keyword>
<dbReference type="PRINTS" id="PR01438">
    <property type="entry name" value="UNVRSLSTRESS"/>
</dbReference>
<dbReference type="Proteomes" id="UP000540519">
    <property type="component" value="Unassembled WGS sequence"/>
</dbReference>
<reference evidence="3 4" key="1">
    <citation type="journal article" date="2019" name="Mar. Drugs">
        <title>Comparative Genomics and CAZyme Genome Repertoires of Marine Zobellia amurskyensis KMM 3526(T) and Zobellia laminariae KMM 3676(T).</title>
        <authorList>
            <person name="Chernysheva N."/>
            <person name="Bystritskaya E."/>
            <person name="Stenkova A."/>
            <person name="Golovkin I."/>
            <person name="Nedashkovskaya O."/>
            <person name="Isaeva M."/>
        </authorList>
    </citation>
    <scope>NUCLEOTIDE SEQUENCE [LARGE SCALE GENOMIC DNA]</scope>
    <source>
        <strain evidence="3 4">KMM 3526</strain>
    </source>
</reference>
<proteinExistence type="inferred from homology"/>
<dbReference type="SUPFAM" id="SSF52402">
    <property type="entry name" value="Adenine nucleotide alpha hydrolases-like"/>
    <property type="match status" value="2"/>
</dbReference>
<dbReference type="RefSeq" id="WP_155599725.1">
    <property type="nucleotide sequence ID" value="NZ_RCNR01000014.1"/>
</dbReference>
<dbReference type="EMBL" id="RCNR01000014">
    <property type="protein sequence ID" value="MUH36078.1"/>
    <property type="molecule type" value="Genomic_DNA"/>
</dbReference>
<gene>
    <name evidence="3" type="ORF">D9O36_09515</name>
</gene>
<feature type="domain" description="UspA" evidence="2">
    <location>
        <begin position="3"/>
        <end position="146"/>
    </location>
</feature>